<proteinExistence type="predicted"/>
<comment type="caution">
    <text evidence="1">The sequence shown here is derived from an EMBL/GenBank/DDBJ whole genome shotgun (WGS) entry which is preliminary data.</text>
</comment>
<name>A0A644X9Y1_9ZZZZ</name>
<sequence>MLESWSILKQSTPILILLLLCCSAVFSASLTYDRATGNLDGFAVNIADSPNYPGGYTNATEVWSKSGFIGRLLYLGEPCTFTFSNIGPVASYTSNNRFYFTLNNDGTPNTGVWREFFLVTRAKGITHGGSQHDFSSINSVIANNSGSFILNVGAGTELASAGEVGYDTNRNSGVYTGTNAFRYKYPYSAIWIDVTLIRTASSRSITRGYYESHILISTGAGLSHTLYLGGTNNPRSSHTEPNAYAFSIEELYTSAFPFSELENRNSVAASMEVATIKYVSHVDQAEISIASNAAGTAAAFYFTTSDGLYFPFRVAYDAVTPNLSPVEITPASNTFTTVSTTVVSPVGGSYTANRLEEKIKLFVPVNTNPAEGLYSSTIYILVTQID</sequence>
<gene>
    <name evidence="1" type="ORF">SDC9_59071</name>
</gene>
<accession>A0A644X9Y1</accession>
<protein>
    <submittedName>
        <fullName evidence="1">Uncharacterized protein</fullName>
    </submittedName>
</protein>
<organism evidence="1">
    <name type="scientific">bioreactor metagenome</name>
    <dbReference type="NCBI Taxonomy" id="1076179"/>
    <lineage>
        <taxon>unclassified sequences</taxon>
        <taxon>metagenomes</taxon>
        <taxon>ecological metagenomes</taxon>
    </lineage>
</organism>
<dbReference type="EMBL" id="VSSQ01002012">
    <property type="protein sequence ID" value="MPM12717.1"/>
    <property type="molecule type" value="Genomic_DNA"/>
</dbReference>
<reference evidence="1" key="1">
    <citation type="submission" date="2019-08" db="EMBL/GenBank/DDBJ databases">
        <authorList>
            <person name="Kucharzyk K."/>
            <person name="Murdoch R.W."/>
            <person name="Higgins S."/>
            <person name="Loffler F."/>
        </authorList>
    </citation>
    <scope>NUCLEOTIDE SEQUENCE</scope>
</reference>
<dbReference type="AlphaFoldDB" id="A0A644X9Y1"/>
<evidence type="ECO:0000313" key="1">
    <source>
        <dbReference type="EMBL" id="MPM12717.1"/>
    </source>
</evidence>